<keyword evidence="1" id="KW-1133">Transmembrane helix</keyword>
<feature type="transmembrane region" description="Helical" evidence="1">
    <location>
        <begin position="228"/>
        <end position="251"/>
    </location>
</feature>
<reference evidence="2 3" key="1">
    <citation type="submission" date="2023-02" db="EMBL/GenBank/DDBJ databases">
        <title>Devosia algicola sp. nov., isolated from the phycosphere of marine algae.</title>
        <authorList>
            <person name="Kim J.M."/>
            <person name="Lee J.K."/>
            <person name="Choi B.J."/>
            <person name="Bayburt H."/>
            <person name="Jeon C.O."/>
        </authorList>
    </citation>
    <scope>NUCLEOTIDE SEQUENCE [LARGE SCALE GENOMIC DNA]</scope>
    <source>
        <strain evidence="2 3">G20-9</strain>
    </source>
</reference>
<protein>
    <recommendedName>
        <fullName evidence="4">M50 family peptidase</fullName>
    </recommendedName>
</protein>
<evidence type="ECO:0000313" key="3">
    <source>
        <dbReference type="Proteomes" id="UP001220530"/>
    </source>
</evidence>
<keyword evidence="3" id="KW-1185">Reference proteome</keyword>
<keyword evidence="1" id="KW-0472">Membrane</keyword>
<sequence>MLNGKNYRPLIQSAVAFGSATLATLIFHEFAHGVTALALGYHPVVYAVHETDTATLARDVATIELSGPVASLLVGAIMLLIHAQMRGQGFARYLTLWLGVMGMAMSMGYLIVTPFYAEGDIATALTALGAGAGLLAWLALAAGIVGLIFVARLSAPCFLNLTNRDEPLRPQIYRLGLLAWLLGGCAVLLLTIPAYPLAILAVGFVAPLTGMFAIRLNRDRNDYGESGAVPQISYIGIGLLIVLAIALQMLFRTGLQL</sequence>
<name>A0ABY7YLI9_9HYPH</name>
<dbReference type="Proteomes" id="UP001220530">
    <property type="component" value="Chromosome"/>
</dbReference>
<accession>A0ABY7YLI9</accession>
<evidence type="ECO:0008006" key="4">
    <source>
        <dbReference type="Google" id="ProtNLM"/>
    </source>
</evidence>
<proteinExistence type="predicted"/>
<evidence type="ECO:0000313" key="2">
    <source>
        <dbReference type="EMBL" id="WDR01929.1"/>
    </source>
</evidence>
<evidence type="ECO:0000256" key="1">
    <source>
        <dbReference type="SAM" id="Phobius"/>
    </source>
</evidence>
<gene>
    <name evidence="2" type="ORF">PSQ19_14670</name>
</gene>
<organism evidence="2 3">
    <name type="scientific">Devosia algicola</name>
    <dbReference type="NCBI Taxonomy" id="3026418"/>
    <lineage>
        <taxon>Bacteria</taxon>
        <taxon>Pseudomonadati</taxon>
        <taxon>Pseudomonadota</taxon>
        <taxon>Alphaproteobacteria</taxon>
        <taxon>Hyphomicrobiales</taxon>
        <taxon>Devosiaceae</taxon>
        <taxon>Devosia</taxon>
    </lineage>
</organism>
<feature type="transmembrane region" description="Helical" evidence="1">
    <location>
        <begin position="198"/>
        <end position="216"/>
    </location>
</feature>
<keyword evidence="1" id="KW-0812">Transmembrane</keyword>
<dbReference type="EMBL" id="CP118246">
    <property type="protein sequence ID" value="WDR01929.1"/>
    <property type="molecule type" value="Genomic_DNA"/>
</dbReference>
<feature type="transmembrane region" description="Helical" evidence="1">
    <location>
        <begin position="60"/>
        <end position="81"/>
    </location>
</feature>
<dbReference type="RefSeq" id="WP_282218338.1">
    <property type="nucleotide sequence ID" value="NZ_CP118246.1"/>
</dbReference>
<feature type="transmembrane region" description="Helical" evidence="1">
    <location>
        <begin position="93"/>
        <end position="112"/>
    </location>
</feature>
<feature type="transmembrane region" description="Helical" evidence="1">
    <location>
        <begin position="172"/>
        <end position="192"/>
    </location>
</feature>
<feature type="transmembrane region" description="Helical" evidence="1">
    <location>
        <begin position="124"/>
        <end position="151"/>
    </location>
</feature>